<dbReference type="RefSeq" id="WP_098859029.1">
    <property type="nucleotide sequence ID" value="NZ_NUMG01000025.1"/>
</dbReference>
<organism evidence="1 2">
    <name type="scientific">Bacillus cereus</name>
    <dbReference type="NCBI Taxonomy" id="1396"/>
    <lineage>
        <taxon>Bacteria</taxon>
        <taxon>Bacillati</taxon>
        <taxon>Bacillota</taxon>
        <taxon>Bacilli</taxon>
        <taxon>Bacillales</taxon>
        <taxon>Bacillaceae</taxon>
        <taxon>Bacillus</taxon>
        <taxon>Bacillus cereus group</taxon>
    </lineage>
</organism>
<dbReference type="EMBL" id="NUMG01000025">
    <property type="protein sequence ID" value="PGT99868.1"/>
    <property type="molecule type" value="Genomic_DNA"/>
</dbReference>
<evidence type="ECO:0000313" key="2">
    <source>
        <dbReference type="Proteomes" id="UP000225766"/>
    </source>
</evidence>
<gene>
    <name evidence="1" type="ORF">COD19_18220</name>
</gene>
<proteinExistence type="predicted"/>
<dbReference type="Proteomes" id="UP000225766">
    <property type="component" value="Unassembled WGS sequence"/>
</dbReference>
<accession>A0A2C1LPS0</accession>
<evidence type="ECO:0000313" key="1">
    <source>
        <dbReference type="EMBL" id="PGT99868.1"/>
    </source>
</evidence>
<name>A0A2C1LPS0_BACCE</name>
<dbReference type="AlphaFoldDB" id="A0A2C1LPS0"/>
<sequence length="131" mass="14833">MSKILKLDREQLKDSFAKAGLFDIDALGFTIRMDSTKRSIVHVIQNPKDVGALKVRCIHDKQECVAEKVRGDYTIGIYLDSVASPTGQIFHQEGEIHNEYSPFAIMIEDLHLVSKEPISHRIVIFDPNKVL</sequence>
<protein>
    <submittedName>
        <fullName evidence="1">Uncharacterized protein</fullName>
    </submittedName>
</protein>
<reference evidence="1 2" key="1">
    <citation type="submission" date="2017-09" db="EMBL/GenBank/DDBJ databases">
        <title>Large-scale bioinformatics analysis of Bacillus genomes uncovers conserved roles of natural products in bacterial physiology.</title>
        <authorList>
            <consortium name="Agbiome Team Llc"/>
            <person name="Bleich R.M."/>
            <person name="Grubbs K.J."/>
            <person name="Santa Maria K.C."/>
            <person name="Allen S.E."/>
            <person name="Farag S."/>
            <person name="Shank E.A."/>
            <person name="Bowers A."/>
        </authorList>
    </citation>
    <scope>NUCLEOTIDE SEQUENCE [LARGE SCALE GENOMIC DNA]</scope>
    <source>
        <strain evidence="1 2">AFS040105</strain>
    </source>
</reference>
<comment type="caution">
    <text evidence="1">The sequence shown here is derived from an EMBL/GenBank/DDBJ whole genome shotgun (WGS) entry which is preliminary data.</text>
</comment>